<feature type="transmembrane region" description="Helical" evidence="3">
    <location>
        <begin position="268"/>
        <end position="291"/>
    </location>
</feature>
<dbReference type="Proteomes" id="UP001232063">
    <property type="component" value="Unassembled WGS sequence"/>
</dbReference>
<accession>A0AAE3RA13</accession>
<feature type="coiled-coil region" evidence="1">
    <location>
        <begin position="43"/>
        <end position="119"/>
    </location>
</feature>
<reference evidence="4" key="1">
    <citation type="submission" date="2023-05" db="EMBL/GenBank/DDBJ databases">
        <authorList>
            <person name="Zhang X."/>
        </authorList>
    </citation>
    <scope>NUCLEOTIDE SEQUENCE</scope>
    <source>
        <strain evidence="4">BD1B2-1</strain>
    </source>
</reference>
<dbReference type="RefSeq" id="WP_314514096.1">
    <property type="nucleotide sequence ID" value="NZ_JASJOU010000008.1"/>
</dbReference>
<name>A0AAE3RA13_9BACT</name>
<keyword evidence="1" id="KW-0175">Coiled coil</keyword>
<feature type="transmembrane region" description="Helical" evidence="3">
    <location>
        <begin position="193"/>
        <end position="213"/>
    </location>
</feature>
<keyword evidence="3" id="KW-0812">Transmembrane</keyword>
<comment type="caution">
    <text evidence="4">The sequence shown here is derived from an EMBL/GenBank/DDBJ whole genome shotgun (WGS) entry which is preliminary data.</text>
</comment>
<dbReference type="AlphaFoldDB" id="A0AAE3RA13"/>
<evidence type="ECO:0000313" key="5">
    <source>
        <dbReference type="Proteomes" id="UP001232063"/>
    </source>
</evidence>
<feature type="region of interest" description="Disordered" evidence="2">
    <location>
        <begin position="1"/>
        <end position="23"/>
    </location>
</feature>
<keyword evidence="3" id="KW-1133">Transmembrane helix</keyword>
<feature type="transmembrane region" description="Helical" evidence="3">
    <location>
        <begin position="122"/>
        <end position="142"/>
    </location>
</feature>
<sequence>MSSQSSLQNADETNNEFSHGLDNGKLDLEKKHYESFLSSQVLYNQSIEKLQNRKSELARLETELQEAQKESAQWIEKSQQHTHQIPLKEQQADRLRDTANKAGIEKEQLRELRKNTRNDNPFLIGLFYVLAGLLFITGDLIISKDIVAYAFGFKGFEAWSFAGGLAALSLLLKPAYERLIEHYYQEGKYKRYIYFKMVLLFFALTTMAVLGLYRYDAFRVDKMKAFLNNEATYLQSGAGTNSPTLIAKLDSLRRQRIQLNEELLNDPWGAWSFVLTGILFAVSGAVCLGVGTPIVQTYWKRWVQIPIRIGQMKRLEKRTQKQLEKVETQLSQEKAQKAISENHLAMFSKPEELQSEIKTIRAEIRDLTDQQGLYDVERRVSQYNDGYVRGKVEQRTEQRPNGHVDIVNANGQAVHS</sequence>
<keyword evidence="3" id="KW-0472">Membrane</keyword>
<keyword evidence="5" id="KW-1185">Reference proteome</keyword>
<feature type="compositionally biased region" description="Polar residues" evidence="2">
    <location>
        <begin position="1"/>
        <end position="17"/>
    </location>
</feature>
<evidence type="ECO:0000313" key="4">
    <source>
        <dbReference type="EMBL" id="MDJ1503483.1"/>
    </source>
</evidence>
<dbReference type="EMBL" id="JASJOU010000008">
    <property type="protein sequence ID" value="MDJ1503483.1"/>
    <property type="molecule type" value="Genomic_DNA"/>
</dbReference>
<evidence type="ECO:0000256" key="1">
    <source>
        <dbReference type="SAM" id="Coils"/>
    </source>
</evidence>
<feature type="coiled-coil region" evidence="1">
    <location>
        <begin position="309"/>
        <end position="343"/>
    </location>
</feature>
<evidence type="ECO:0000256" key="3">
    <source>
        <dbReference type="SAM" id="Phobius"/>
    </source>
</evidence>
<protein>
    <submittedName>
        <fullName evidence="4">Uncharacterized protein</fullName>
    </submittedName>
</protein>
<gene>
    <name evidence="4" type="ORF">QNI22_22635</name>
</gene>
<organism evidence="4 5">
    <name type="scientific">Xanthocytophaga agilis</name>
    <dbReference type="NCBI Taxonomy" id="3048010"/>
    <lineage>
        <taxon>Bacteria</taxon>
        <taxon>Pseudomonadati</taxon>
        <taxon>Bacteroidota</taxon>
        <taxon>Cytophagia</taxon>
        <taxon>Cytophagales</taxon>
        <taxon>Rhodocytophagaceae</taxon>
        <taxon>Xanthocytophaga</taxon>
    </lineage>
</organism>
<proteinExistence type="predicted"/>
<feature type="transmembrane region" description="Helical" evidence="3">
    <location>
        <begin position="148"/>
        <end position="172"/>
    </location>
</feature>
<evidence type="ECO:0000256" key="2">
    <source>
        <dbReference type="SAM" id="MobiDB-lite"/>
    </source>
</evidence>